<keyword evidence="2" id="KW-1185">Reference proteome</keyword>
<accession>A0ABT4M8D9</accession>
<proteinExistence type="predicted"/>
<sequence>MTDRELLELAAKAIGRTTHVSQPDMPGIVLDSLTYWSPLEDDGDALRLSVNLGININYGNREAGAVMAFDFSGRFEDCEEEGDPHAAVRRAIVRAAAAIGRAMP</sequence>
<evidence type="ECO:0000313" key="2">
    <source>
        <dbReference type="Proteomes" id="UP001068379"/>
    </source>
</evidence>
<comment type="caution">
    <text evidence="1">The sequence shown here is derived from an EMBL/GenBank/DDBJ whole genome shotgun (WGS) entry which is preliminary data.</text>
</comment>
<dbReference type="Proteomes" id="UP001068379">
    <property type="component" value="Unassembled WGS sequence"/>
</dbReference>
<organism evidence="1 2">
    <name type="scientific">Castellaniella denitrificans</name>
    <dbReference type="NCBI Taxonomy" id="56119"/>
    <lineage>
        <taxon>Bacteria</taxon>
        <taxon>Pseudomonadati</taxon>
        <taxon>Pseudomonadota</taxon>
        <taxon>Betaproteobacteria</taxon>
        <taxon>Burkholderiales</taxon>
        <taxon>Alcaligenaceae</taxon>
        <taxon>Castellaniella</taxon>
    </lineage>
</organism>
<gene>
    <name evidence="1" type="ORF">O4H32_12345</name>
</gene>
<dbReference type="RefSeq" id="WP_269359592.1">
    <property type="nucleotide sequence ID" value="NZ_JAPWHE010000010.1"/>
</dbReference>
<reference evidence="1" key="1">
    <citation type="submission" date="2022-12" db="EMBL/GenBank/DDBJ databases">
        <title>Bacterial isolates from different developmental stages of Nematostella vectensis.</title>
        <authorList>
            <person name="Fraune S."/>
        </authorList>
    </citation>
    <scope>NUCLEOTIDE SEQUENCE</scope>
    <source>
        <strain evidence="1">G21619-S1</strain>
    </source>
</reference>
<protein>
    <submittedName>
        <fullName evidence="1">Uncharacterized protein</fullName>
    </submittedName>
</protein>
<evidence type="ECO:0000313" key="1">
    <source>
        <dbReference type="EMBL" id="MCZ4330735.1"/>
    </source>
</evidence>
<name>A0ABT4M8D9_9BURK</name>
<dbReference type="EMBL" id="JAPWHE010000010">
    <property type="protein sequence ID" value="MCZ4330735.1"/>
    <property type="molecule type" value="Genomic_DNA"/>
</dbReference>